<proteinExistence type="predicted"/>
<evidence type="ECO:0000313" key="3">
    <source>
        <dbReference type="EMBL" id="KAL0411140.1"/>
    </source>
</evidence>
<dbReference type="InterPro" id="IPR040256">
    <property type="entry name" value="At4g02000-like"/>
</dbReference>
<protein>
    <recommendedName>
        <fullName evidence="4">CCHC-type domain-containing protein</fullName>
    </recommendedName>
</protein>
<organism evidence="3">
    <name type="scientific">Sesamum latifolium</name>
    <dbReference type="NCBI Taxonomy" id="2727402"/>
    <lineage>
        <taxon>Eukaryota</taxon>
        <taxon>Viridiplantae</taxon>
        <taxon>Streptophyta</taxon>
        <taxon>Embryophyta</taxon>
        <taxon>Tracheophyta</taxon>
        <taxon>Spermatophyta</taxon>
        <taxon>Magnoliopsida</taxon>
        <taxon>eudicotyledons</taxon>
        <taxon>Gunneridae</taxon>
        <taxon>Pentapetalae</taxon>
        <taxon>asterids</taxon>
        <taxon>lamiids</taxon>
        <taxon>Lamiales</taxon>
        <taxon>Pedaliaceae</taxon>
        <taxon>Sesamum</taxon>
    </lineage>
</organism>
<dbReference type="AlphaFoldDB" id="A0AAW2U1M8"/>
<evidence type="ECO:0000259" key="2">
    <source>
        <dbReference type="Pfam" id="PF14392"/>
    </source>
</evidence>
<dbReference type="Pfam" id="PF14111">
    <property type="entry name" value="DUF4283"/>
    <property type="match status" value="1"/>
</dbReference>
<feature type="domain" description="DUF4283" evidence="1">
    <location>
        <begin position="65"/>
        <end position="145"/>
    </location>
</feature>
<comment type="caution">
    <text evidence="3">The sequence shown here is derived from an EMBL/GenBank/DDBJ whole genome shotgun (WGS) entry which is preliminary data.</text>
</comment>
<gene>
    <name evidence="3" type="ORF">Slati_3703700</name>
</gene>
<reference evidence="3" key="2">
    <citation type="journal article" date="2024" name="Plant">
        <title>Genomic evolution and insights into agronomic trait innovations of Sesamum species.</title>
        <authorList>
            <person name="Miao H."/>
            <person name="Wang L."/>
            <person name="Qu L."/>
            <person name="Liu H."/>
            <person name="Sun Y."/>
            <person name="Le M."/>
            <person name="Wang Q."/>
            <person name="Wei S."/>
            <person name="Zheng Y."/>
            <person name="Lin W."/>
            <person name="Duan Y."/>
            <person name="Cao H."/>
            <person name="Xiong S."/>
            <person name="Wang X."/>
            <person name="Wei L."/>
            <person name="Li C."/>
            <person name="Ma Q."/>
            <person name="Ju M."/>
            <person name="Zhao R."/>
            <person name="Li G."/>
            <person name="Mu C."/>
            <person name="Tian Q."/>
            <person name="Mei H."/>
            <person name="Zhang T."/>
            <person name="Gao T."/>
            <person name="Zhang H."/>
        </authorList>
    </citation>
    <scope>NUCLEOTIDE SEQUENCE</scope>
    <source>
        <strain evidence="3">KEN1</strain>
    </source>
</reference>
<name>A0AAW2U1M8_9LAMI</name>
<dbReference type="InterPro" id="IPR025558">
    <property type="entry name" value="DUF4283"/>
</dbReference>
<evidence type="ECO:0008006" key="4">
    <source>
        <dbReference type="Google" id="ProtNLM"/>
    </source>
</evidence>
<sequence length="335" mass="37553">MAQGGTAEGGSPNSAVFFLVRTVLGLYPPSSLMEPDLDKLERVLKLTDKEDTGSVIPMGLWQNDNENEGYYVVGRILSHKSIHADALRTTLTTAFNPVKGMDFKILPQQRFLLKFYHTVDRQRVMEGCPWAFDKNLIVLKEITADDNPAQMDLNWCDFHVHAHDLPISKMTRPIAQFIGNQIGIFKDVDMDDNGGVWGATLRIRVSLNVTQPLPRVLKIKTPLGDEQLISFTMERLPNFCYLCGCMGHLSKFCHSRFEDGFQDPGDQTPYAAWLRATNRQPFRTNSYSTLPTGQWRSQSKPYFVSATSPGRSSSAGNCRRGANIFDGSLPSLDNL</sequence>
<reference evidence="3" key="1">
    <citation type="submission" date="2020-06" db="EMBL/GenBank/DDBJ databases">
        <authorList>
            <person name="Li T."/>
            <person name="Hu X."/>
            <person name="Zhang T."/>
            <person name="Song X."/>
            <person name="Zhang H."/>
            <person name="Dai N."/>
            <person name="Sheng W."/>
            <person name="Hou X."/>
            <person name="Wei L."/>
        </authorList>
    </citation>
    <scope>NUCLEOTIDE SEQUENCE</scope>
    <source>
        <strain evidence="3">KEN1</strain>
        <tissue evidence="3">Leaf</tissue>
    </source>
</reference>
<dbReference type="InterPro" id="IPR025836">
    <property type="entry name" value="Zn_knuckle_CX2CX4HX4C"/>
</dbReference>
<dbReference type="PANTHER" id="PTHR31286:SF153">
    <property type="entry name" value="DUF4283 DOMAIN PROTEIN"/>
    <property type="match status" value="1"/>
</dbReference>
<dbReference type="PANTHER" id="PTHR31286">
    <property type="entry name" value="GLYCINE-RICH CELL WALL STRUCTURAL PROTEIN 1.8-LIKE"/>
    <property type="match status" value="1"/>
</dbReference>
<dbReference type="EMBL" id="JACGWN010000013">
    <property type="protein sequence ID" value="KAL0411140.1"/>
    <property type="molecule type" value="Genomic_DNA"/>
</dbReference>
<feature type="domain" description="Zinc knuckle CX2CX4HX4C" evidence="2">
    <location>
        <begin position="208"/>
        <end position="254"/>
    </location>
</feature>
<evidence type="ECO:0000259" key="1">
    <source>
        <dbReference type="Pfam" id="PF14111"/>
    </source>
</evidence>
<accession>A0AAW2U1M8</accession>
<dbReference type="Pfam" id="PF14392">
    <property type="entry name" value="zf-CCHC_4"/>
    <property type="match status" value="1"/>
</dbReference>